<evidence type="ECO:0000256" key="6">
    <source>
        <dbReference type="ARBA" id="ARBA00023136"/>
    </source>
</evidence>
<dbReference type="AlphaFoldDB" id="A0A8T0SHQ7"/>
<keyword evidence="5 8" id="KW-1133">Transmembrane helix</keyword>
<evidence type="ECO:0000256" key="2">
    <source>
        <dbReference type="ARBA" id="ARBA00008574"/>
    </source>
</evidence>
<keyword evidence="3 8" id="KW-0808">Transferase</keyword>
<comment type="similarity">
    <text evidence="2 8">Belongs to the DHHC palmitoyltransferase family.</text>
</comment>
<sequence>MRTAMGEPGPGRRRLYQVWKGSNKFLCGGRLIFGPDAGSLLLSTVLIANPLAGLCFQCITKLNSGTSDKQALGVPALVATILLGLADLAFLLLTSSRDPGIVPRNARPPERGRGDDDPAAATVEDDDVAMPSAEWMLIAAASLHLRLPRTRDVPVAGGHVVRVKYCDTCLLYRPPRASHCSVCNNCVHKFDHHCPWVGQCIGLRNYRFFFLFIATSSFLCLYVFALSWLNIAAQRGSHGGSLLRSMAGEPLSLVLIVYTFVSAWFVGGLTVFHIYLMSTNQTTYENFRYRYDKKENPYDRGVLANISEVFCTGMPPSMNRFRAWVEPPEPLIDGGPLASRNKIDLVGPDEKLLVDLETGHRHPGGGVPAILQGLHYAEMEKNGASVHIKDRQSAEAPDPFMIPEAPQHDDGEVE</sequence>
<feature type="region of interest" description="Disordered" evidence="9">
    <location>
        <begin position="392"/>
        <end position="414"/>
    </location>
</feature>
<feature type="transmembrane region" description="Helical" evidence="8">
    <location>
        <begin position="208"/>
        <end position="231"/>
    </location>
</feature>
<accession>A0A8T0SHQ7</accession>
<dbReference type="EMBL" id="CM029045">
    <property type="protein sequence ID" value="KAG2596894.1"/>
    <property type="molecule type" value="Genomic_DNA"/>
</dbReference>
<evidence type="ECO:0000256" key="4">
    <source>
        <dbReference type="ARBA" id="ARBA00022692"/>
    </source>
</evidence>
<comment type="catalytic activity">
    <reaction evidence="8">
        <text>L-cysteinyl-[protein] + hexadecanoyl-CoA = S-hexadecanoyl-L-cysteinyl-[protein] + CoA</text>
        <dbReference type="Rhea" id="RHEA:36683"/>
        <dbReference type="Rhea" id="RHEA-COMP:10131"/>
        <dbReference type="Rhea" id="RHEA-COMP:11032"/>
        <dbReference type="ChEBI" id="CHEBI:29950"/>
        <dbReference type="ChEBI" id="CHEBI:57287"/>
        <dbReference type="ChEBI" id="CHEBI:57379"/>
        <dbReference type="ChEBI" id="CHEBI:74151"/>
        <dbReference type="EC" id="2.3.1.225"/>
    </reaction>
</comment>
<name>A0A8T0SHQ7_PANVG</name>
<dbReference type="PANTHER" id="PTHR22883:SF471">
    <property type="entry name" value="S-ACYLTRANSFERASE"/>
    <property type="match status" value="1"/>
</dbReference>
<keyword evidence="12" id="KW-1185">Reference proteome</keyword>
<dbReference type="GO" id="GO:0005783">
    <property type="term" value="C:endoplasmic reticulum"/>
    <property type="evidence" value="ECO:0007669"/>
    <property type="project" value="TreeGrafter"/>
</dbReference>
<dbReference type="InterPro" id="IPR001594">
    <property type="entry name" value="Palmitoyltrfase_DHHC"/>
</dbReference>
<gene>
    <name evidence="11" type="ORF">PVAP13_5KG209921</name>
</gene>
<keyword evidence="7 8" id="KW-0012">Acyltransferase</keyword>
<feature type="transmembrane region" description="Helical" evidence="8">
    <location>
        <begin position="72"/>
        <end position="94"/>
    </location>
</feature>
<evidence type="ECO:0000256" key="7">
    <source>
        <dbReference type="ARBA" id="ARBA00023315"/>
    </source>
</evidence>
<dbReference type="GO" id="GO:0019706">
    <property type="term" value="F:protein-cysteine S-palmitoyltransferase activity"/>
    <property type="evidence" value="ECO:0007669"/>
    <property type="project" value="UniProtKB-EC"/>
</dbReference>
<evidence type="ECO:0000259" key="10">
    <source>
        <dbReference type="Pfam" id="PF01529"/>
    </source>
</evidence>
<reference evidence="11" key="1">
    <citation type="submission" date="2020-05" db="EMBL/GenBank/DDBJ databases">
        <title>WGS assembly of Panicum virgatum.</title>
        <authorList>
            <person name="Lovell J.T."/>
            <person name="Jenkins J."/>
            <person name="Shu S."/>
            <person name="Juenger T.E."/>
            <person name="Schmutz J."/>
        </authorList>
    </citation>
    <scope>NUCLEOTIDE SEQUENCE</scope>
    <source>
        <strain evidence="11">AP13</strain>
    </source>
</reference>
<dbReference type="Pfam" id="PF01529">
    <property type="entry name" value="DHHC"/>
    <property type="match status" value="1"/>
</dbReference>
<evidence type="ECO:0000256" key="3">
    <source>
        <dbReference type="ARBA" id="ARBA00022679"/>
    </source>
</evidence>
<keyword evidence="6 8" id="KW-0472">Membrane</keyword>
<dbReference type="GO" id="GO:0006612">
    <property type="term" value="P:protein targeting to membrane"/>
    <property type="evidence" value="ECO:0007669"/>
    <property type="project" value="TreeGrafter"/>
</dbReference>
<dbReference type="GO" id="GO:0016020">
    <property type="term" value="C:membrane"/>
    <property type="evidence" value="ECO:0007669"/>
    <property type="project" value="UniProtKB-SubCell"/>
</dbReference>
<feature type="region of interest" description="Disordered" evidence="9">
    <location>
        <begin position="101"/>
        <end position="123"/>
    </location>
</feature>
<comment type="caution">
    <text evidence="11">The sequence shown here is derived from an EMBL/GenBank/DDBJ whole genome shotgun (WGS) entry which is preliminary data.</text>
</comment>
<evidence type="ECO:0000313" key="12">
    <source>
        <dbReference type="Proteomes" id="UP000823388"/>
    </source>
</evidence>
<feature type="domain" description="Palmitoyltransferase DHHC" evidence="10">
    <location>
        <begin position="164"/>
        <end position="288"/>
    </location>
</feature>
<dbReference type="Proteomes" id="UP000823388">
    <property type="component" value="Chromosome 5K"/>
</dbReference>
<evidence type="ECO:0000256" key="8">
    <source>
        <dbReference type="RuleBase" id="RU079119"/>
    </source>
</evidence>
<evidence type="ECO:0000313" key="11">
    <source>
        <dbReference type="EMBL" id="KAG2596894.1"/>
    </source>
</evidence>
<dbReference type="PANTHER" id="PTHR22883">
    <property type="entry name" value="ZINC FINGER DHHC DOMAIN CONTAINING PROTEIN"/>
    <property type="match status" value="1"/>
</dbReference>
<feature type="transmembrane region" description="Helical" evidence="8">
    <location>
        <begin position="251"/>
        <end position="276"/>
    </location>
</feature>
<organism evidence="11 12">
    <name type="scientific">Panicum virgatum</name>
    <name type="common">Blackwell switchgrass</name>
    <dbReference type="NCBI Taxonomy" id="38727"/>
    <lineage>
        <taxon>Eukaryota</taxon>
        <taxon>Viridiplantae</taxon>
        <taxon>Streptophyta</taxon>
        <taxon>Embryophyta</taxon>
        <taxon>Tracheophyta</taxon>
        <taxon>Spermatophyta</taxon>
        <taxon>Magnoliopsida</taxon>
        <taxon>Liliopsida</taxon>
        <taxon>Poales</taxon>
        <taxon>Poaceae</taxon>
        <taxon>PACMAD clade</taxon>
        <taxon>Panicoideae</taxon>
        <taxon>Panicodae</taxon>
        <taxon>Paniceae</taxon>
        <taxon>Panicinae</taxon>
        <taxon>Panicum</taxon>
        <taxon>Panicum sect. Hiantes</taxon>
    </lineage>
</organism>
<dbReference type="GO" id="GO:0005794">
    <property type="term" value="C:Golgi apparatus"/>
    <property type="evidence" value="ECO:0007669"/>
    <property type="project" value="TreeGrafter"/>
</dbReference>
<dbReference type="InterPro" id="IPR039859">
    <property type="entry name" value="PFA4/ZDH16/20/ERF2-like"/>
</dbReference>
<dbReference type="EC" id="2.3.1.225" evidence="8"/>
<dbReference type="OrthoDB" id="4096362at2759"/>
<evidence type="ECO:0000256" key="9">
    <source>
        <dbReference type="SAM" id="MobiDB-lite"/>
    </source>
</evidence>
<keyword evidence="4 8" id="KW-0812">Transmembrane</keyword>
<comment type="domain">
    <text evidence="8">The DHHC domain is required for palmitoyltransferase activity.</text>
</comment>
<comment type="subcellular location">
    <subcellularLocation>
        <location evidence="1">Membrane</location>
        <topology evidence="1">Multi-pass membrane protein</topology>
    </subcellularLocation>
</comment>
<protein>
    <recommendedName>
        <fullName evidence="8">S-acyltransferase</fullName>
        <ecNumber evidence="8">2.3.1.225</ecNumber>
    </recommendedName>
    <alternativeName>
        <fullName evidence="8">Palmitoyltransferase</fullName>
    </alternativeName>
</protein>
<dbReference type="PROSITE" id="PS50216">
    <property type="entry name" value="DHHC"/>
    <property type="match status" value="1"/>
</dbReference>
<feature type="compositionally biased region" description="Basic and acidic residues" evidence="9">
    <location>
        <begin position="107"/>
        <end position="116"/>
    </location>
</feature>
<evidence type="ECO:0000256" key="1">
    <source>
        <dbReference type="ARBA" id="ARBA00004141"/>
    </source>
</evidence>
<evidence type="ECO:0000256" key="5">
    <source>
        <dbReference type="ARBA" id="ARBA00022989"/>
    </source>
</evidence>
<proteinExistence type="inferred from homology"/>